<dbReference type="PANTHER" id="PTHR24282">
    <property type="entry name" value="CYTOCHROME P450 FAMILY MEMBER"/>
    <property type="match status" value="1"/>
</dbReference>
<evidence type="ECO:0000256" key="9">
    <source>
        <dbReference type="ARBA" id="ARBA00023033"/>
    </source>
</evidence>
<dbReference type="Pfam" id="PF00067">
    <property type="entry name" value="p450"/>
    <property type="match status" value="1"/>
</dbReference>
<evidence type="ECO:0000256" key="5">
    <source>
        <dbReference type="ARBA" id="ARBA00022723"/>
    </source>
</evidence>
<dbReference type="GO" id="GO:0016020">
    <property type="term" value="C:membrane"/>
    <property type="evidence" value="ECO:0007669"/>
    <property type="project" value="UniProtKB-SubCell"/>
</dbReference>
<sequence>MAALLAIVLLLPLIVIIIFLHKLWWAPLQFQHQMKSQGIKGPSYKFIHGSTKEIITIKNQTSNTPMELSHDIFPRIQPHLYSWTKLYGNNLLYWIGAQPHILVTEADLIKEIFSNKEGTYTKTRITGYLKKLLGDGIVFTEGEKWIKLRKLANHAFHGECLKDMLPSMVASVEAMLEKFKCHEGKEIEVCSEFRLLTSEVISRTAFGSSYVEGRKIFDMLTKLGVLTSRNSHKIRFAVLQKFARTKDEIEADKIEKSLHDSIMEMVNRRQDEVKTGKSNDFGSDFLGSLLKAHHSIDKKNRISALEIIDECKTFYFAGQETTYSLLSWAVLLLAINTDWQERARTEVLELFGRENPVSEGISRLKTMSMIIYETLRLYSPVTAITRRTDSKVGLGKYEFPANVNLVIPPLSLHRNPDIWGQDCQLFNPDRFAEGLAKATGGNATAFLGFGYGPRICVGLNFASNEAKIALSMILQRYKFTLSPNYVHSPYIVLTTQPQHGVKILLQPL</sequence>
<evidence type="ECO:0000256" key="11">
    <source>
        <dbReference type="PIRSR" id="PIRSR602401-1"/>
    </source>
</evidence>
<dbReference type="Proteomes" id="UP000030748">
    <property type="component" value="Unassembled WGS sequence"/>
</dbReference>
<keyword evidence="9 12" id="KW-0503">Monooxygenase</keyword>
<dbReference type="SUPFAM" id="SSF48264">
    <property type="entry name" value="Cytochrome P450"/>
    <property type="match status" value="1"/>
</dbReference>
<keyword evidence="3 11" id="KW-0349">Heme</keyword>
<evidence type="ECO:0000256" key="2">
    <source>
        <dbReference type="ARBA" id="ARBA00010617"/>
    </source>
</evidence>
<feature type="transmembrane region" description="Helical" evidence="13">
    <location>
        <begin position="6"/>
        <end position="25"/>
    </location>
</feature>
<comment type="subcellular location">
    <subcellularLocation>
        <location evidence="1">Membrane</location>
        <topology evidence="1">Single-pass membrane protein</topology>
    </subcellularLocation>
</comment>
<evidence type="ECO:0000256" key="10">
    <source>
        <dbReference type="ARBA" id="ARBA00023136"/>
    </source>
</evidence>
<accession>A0A022Q1T9</accession>
<dbReference type="AlphaFoldDB" id="A0A022Q1T9"/>
<keyword evidence="5 11" id="KW-0479">Metal-binding</keyword>
<dbReference type="eggNOG" id="KOG0157">
    <property type="taxonomic scope" value="Eukaryota"/>
</dbReference>
<dbReference type="PRINTS" id="PR00385">
    <property type="entry name" value="P450"/>
</dbReference>
<evidence type="ECO:0000256" key="6">
    <source>
        <dbReference type="ARBA" id="ARBA00022989"/>
    </source>
</evidence>
<evidence type="ECO:0000313" key="14">
    <source>
        <dbReference type="EMBL" id="EYU22577.1"/>
    </source>
</evidence>
<evidence type="ECO:0000256" key="3">
    <source>
        <dbReference type="ARBA" id="ARBA00022617"/>
    </source>
</evidence>
<evidence type="ECO:0000313" key="15">
    <source>
        <dbReference type="Proteomes" id="UP000030748"/>
    </source>
</evidence>
<dbReference type="GO" id="GO:0005506">
    <property type="term" value="F:iron ion binding"/>
    <property type="evidence" value="ECO:0007669"/>
    <property type="project" value="InterPro"/>
</dbReference>
<dbReference type="InterPro" id="IPR050665">
    <property type="entry name" value="Cytochrome_P450_Monooxygen"/>
</dbReference>
<organism evidence="14 15">
    <name type="scientific">Erythranthe guttata</name>
    <name type="common">Yellow monkey flower</name>
    <name type="synonym">Mimulus guttatus</name>
    <dbReference type="NCBI Taxonomy" id="4155"/>
    <lineage>
        <taxon>Eukaryota</taxon>
        <taxon>Viridiplantae</taxon>
        <taxon>Streptophyta</taxon>
        <taxon>Embryophyta</taxon>
        <taxon>Tracheophyta</taxon>
        <taxon>Spermatophyta</taxon>
        <taxon>Magnoliopsida</taxon>
        <taxon>eudicotyledons</taxon>
        <taxon>Gunneridae</taxon>
        <taxon>Pentapetalae</taxon>
        <taxon>asterids</taxon>
        <taxon>lamiids</taxon>
        <taxon>Lamiales</taxon>
        <taxon>Phrymaceae</taxon>
        <taxon>Erythranthe</taxon>
    </lineage>
</organism>
<evidence type="ECO:0008006" key="16">
    <source>
        <dbReference type="Google" id="ProtNLM"/>
    </source>
</evidence>
<dbReference type="PhylomeDB" id="A0A022Q1T9"/>
<dbReference type="InterPro" id="IPR002401">
    <property type="entry name" value="Cyt_P450_E_grp-I"/>
</dbReference>
<evidence type="ECO:0000256" key="8">
    <source>
        <dbReference type="ARBA" id="ARBA00023004"/>
    </source>
</evidence>
<keyword evidence="4 13" id="KW-0812">Transmembrane</keyword>
<evidence type="ECO:0000256" key="7">
    <source>
        <dbReference type="ARBA" id="ARBA00023002"/>
    </source>
</evidence>
<evidence type="ECO:0000256" key="4">
    <source>
        <dbReference type="ARBA" id="ARBA00022692"/>
    </source>
</evidence>
<protein>
    <recommendedName>
        <fullName evidence="16">Cytochrome P450</fullName>
    </recommendedName>
</protein>
<reference evidence="14 15" key="1">
    <citation type="journal article" date="2013" name="Proc. Natl. Acad. Sci. U.S.A.">
        <title>Fine-scale variation in meiotic recombination in Mimulus inferred from population shotgun sequencing.</title>
        <authorList>
            <person name="Hellsten U."/>
            <person name="Wright K.M."/>
            <person name="Jenkins J."/>
            <person name="Shu S."/>
            <person name="Yuan Y."/>
            <person name="Wessler S.R."/>
            <person name="Schmutz J."/>
            <person name="Willis J.H."/>
            <person name="Rokhsar D.S."/>
        </authorList>
    </citation>
    <scope>NUCLEOTIDE SEQUENCE [LARGE SCALE GENOMIC DNA]</scope>
    <source>
        <strain evidence="15">cv. DUN x IM62</strain>
    </source>
</reference>
<comment type="similarity">
    <text evidence="2 12">Belongs to the cytochrome P450 family.</text>
</comment>
<keyword evidence="7 12" id="KW-0560">Oxidoreductase</keyword>
<feature type="binding site" description="axial binding residue" evidence="11">
    <location>
        <position position="456"/>
    </location>
    <ligand>
        <name>heme</name>
        <dbReference type="ChEBI" id="CHEBI:30413"/>
    </ligand>
    <ligandPart>
        <name>Fe</name>
        <dbReference type="ChEBI" id="CHEBI:18248"/>
    </ligandPart>
</feature>
<evidence type="ECO:0000256" key="12">
    <source>
        <dbReference type="RuleBase" id="RU000461"/>
    </source>
</evidence>
<dbReference type="STRING" id="4155.A0A022Q1T9"/>
<name>A0A022Q1T9_ERYGU</name>
<dbReference type="InterPro" id="IPR017972">
    <property type="entry name" value="Cyt_P450_CS"/>
</dbReference>
<dbReference type="Gene3D" id="1.10.630.10">
    <property type="entry name" value="Cytochrome P450"/>
    <property type="match status" value="1"/>
</dbReference>
<dbReference type="EMBL" id="KI632201">
    <property type="protein sequence ID" value="EYU22577.1"/>
    <property type="molecule type" value="Genomic_DNA"/>
</dbReference>
<dbReference type="PANTHER" id="PTHR24282:SF270">
    <property type="entry name" value="CYTOCHROME P450 CYP749A22-LIKE"/>
    <property type="match status" value="1"/>
</dbReference>
<dbReference type="GO" id="GO:0004497">
    <property type="term" value="F:monooxygenase activity"/>
    <property type="evidence" value="ECO:0000318"/>
    <property type="project" value="GO_Central"/>
</dbReference>
<keyword evidence="6 13" id="KW-1133">Transmembrane helix</keyword>
<gene>
    <name evidence="14" type="ORF">MIMGU_mgv1a004830mg</name>
</gene>
<comment type="cofactor">
    <cofactor evidence="11">
        <name>heme</name>
        <dbReference type="ChEBI" id="CHEBI:30413"/>
    </cofactor>
</comment>
<dbReference type="GO" id="GO:0020037">
    <property type="term" value="F:heme binding"/>
    <property type="evidence" value="ECO:0007669"/>
    <property type="project" value="InterPro"/>
</dbReference>
<evidence type="ECO:0000256" key="13">
    <source>
        <dbReference type="SAM" id="Phobius"/>
    </source>
</evidence>
<keyword evidence="10 13" id="KW-0472">Membrane</keyword>
<dbReference type="InterPro" id="IPR036396">
    <property type="entry name" value="Cyt_P450_sf"/>
</dbReference>
<dbReference type="PROSITE" id="PS00086">
    <property type="entry name" value="CYTOCHROME_P450"/>
    <property type="match status" value="1"/>
</dbReference>
<dbReference type="InterPro" id="IPR001128">
    <property type="entry name" value="Cyt_P450"/>
</dbReference>
<evidence type="ECO:0000256" key="1">
    <source>
        <dbReference type="ARBA" id="ARBA00004167"/>
    </source>
</evidence>
<dbReference type="GO" id="GO:0016705">
    <property type="term" value="F:oxidoreductase activity, acting on paired donors, with incorporation or reduction of molecular oxygen"/>
    <property type="evidence" value="ECO:0007669"/>
    <property type="project" value="InterPro"/>
</dbReference>
<keyword evidence="15" id="KW-1185">Reference proteome</keyword>
<keyword evidence="8 11" id="KW-0408">Iron</keyword>
<proteinExistence type="inferred from homology"/>
<dbReference type="PRINTS" id="PR00463">
    <property type="entry name" value="EP450I"/>
</dbReference>